<sequence>MTQYSIRNLLLFTLFIALSLSLIAAEGLDGYVIVLASFLHFILLCVLPVAAIEYDGHRRCFAASALVFEVAFLYSTSGIWERDFDMFAMLSIPAFIGGYLAGTVSAAAYSVMNPPKQKYSKWRPLGFVTHVLSRFLPPKSIAPIPGSQENAPE</sequence>
<accession>A0A5C6BVL1</accession>
<feature type="transmembrane region" description="Helical" evidence="1">
    <location>
        <begin position="35"/>
        <end position="54"/>
    </location>
</feature>
<evidence type="ECO:0000256" key="1">
    <source>
        <dbReference type="SAM" id="Phobius"/>
    </source>
</evidence>
<dbReference type="OrthoDB" id="9935208at2"/>
<keyword evidence="3" id="KW-1185">Reference proteome</keyword>
<dbReference type="AlphaFoldDB" id="A0A5C6BVL1"/>
<keyword evidence="1" id="KW-0812">Transmembrane</keyword>
<proteinExistence type="predicted"/>
<protein>
    <submittedName>
        <fullName evidence="2">Uncharacterized protein</fullName>
    </submittedName>
</protein>
<feature type="transmembrane region" description="Helical" evidence="1">
    <location>
        <begin position="61"/>
        <end position="80"/>
    </location>
</feature>
<gene>
    <name evidence="2" type="ORF">Poly21_26570</name>
</gene>
<dbReference type="EMBL" id="SJPU01000002">
    <property type="protein sequence ID" value="TWU15461.1"/>
    <property type="molecule type" value="Genomic_DNA"/>
</dbReference>
<name>A0A5C6BVL1_9BACT</name>
<dbReference type="RefSeq" id="WP_146407334.1">
    <property type="nucleotide sequence ID" value="NZ_SJPU01000002.1"/>
</dbReference>
<comment type="caution">
    <text evidence="2">The sequence shown here is derived from an EMBL/GenBank/DDBJ whole genome shotgun (WGS) entry which is preliminary data.</text>
</comment>
<dbReference type="Proteomes" id="UP000319908">
    <property type="component" value="Unassembled WGS sequence"/>
</dbReference>
<evidence type="ECO:0000313" key="2">
    <source>
        <dbReference type="EMBL" id="TWU15461.1"/>
    </source>
</evidence>
<organism evidence="2 3">
    <name type="scientific">Allorhodopirellula heiligendammensis</name>
    <dbReference type="NCBI Taxonomy" id="2714739"/>
    <lineage>
        <taxon>Bacteria</taxon>
        <taxon>Pseudomonadati</taxon>
        <taxon>Planctomycetota</taxon>
        <taxon>Planctomycetia</taxon>
        <taxon>Pirellulales</taxon>
        <taxon>Pirellulaceae</taxon>
        <taxon>Allorhodopirellula</taxon>
    </lineage>
</organism>
<evidence type="ECO:0000313" key="3">
    <source>
        <dbReference type="Proteomes" id="UP000319908"/>
    </source>
</evidence>
<reference evidence="2 3" key="1">
    <citation type="journal article" date="2020" name="Antonie Van Leeuwenhoek">
        <title>Rhodopirellula heiligendammensis sp. nov., Rhodopirellula pilleata sp. nov., and Rhodopirellula solitaria sp. nov. isolated from natural or artificial marine surfaces in Northern Germany and California, USA, and emended description of the genus Rhodopirellula.</title>
        <authorList>
            <person name="Kallscheuer N."/>
            <person name="Wiegand S."/>
            <person name="Jogler M."/>
            <person name="Boedeker C."/>
            <person name="Peeters S.H."/>
            <person name="Rast P."/>
            <person name="Heuer A."/>
            <person name="Jetten M.S.M."/>
            <person name="Rohde M."/>
            <person name="Jogler C."/>
        </authorList>
    </citation>
    <scope>NUCLEOTIDE SEQUENCE [LARGE SCALE GENOMIC DNA]</scope>
    <source>
        <strain evidence="2 3">Poly21</strain>
    </source>
</reference>
<keyword evidence="1" id="KW-0472">Membrane</keyword>
<keyword evidence="1" id="KW-1133">Transmembrane helix</keyword>
<feature type="transmembrane region" description="Helical" evidence="1">
    <location>
        <begin position="86"/>
        <end position="111"/>
    </location>
</feature>